<dbReference type="Proteomes" id="UP000038009">
    <property type="component" value="Unassembled WGS sequence"/>
</dbReference>
<evidence type="ECO:0000313" key="3">
    <source>
        <dbReference type="EMBL" id="KPI90426.1"/>
    </source>
</evidence>
<evidence type="ECO:0000313" key="4">
    <source>
        <dbReference type="Proteomes" id="UP000038009"/>
    </source>
</evidence>
<sequence length="532" mass="58029">MRSDSEYAGGVPVVVSLADEDVLHPTERPAPAAFVLPRTTMLISVVRDLLLLFCPYAAALHPENTQIWFSVGDSPISWLYPAGVVKDYVNECTREARLAQCTAVVTSFNPAQAAAASPTSLLPSAPSSVLVQSLPLSVVSEPLDLTFHIHSITKGSVRAGTVPLYVNYDRLEEHIRMEIKQCHKAAYTCLYGNYTHYQREAESTLLPAIGLALYRPFDEVAQQKLQEQRLQAQGASGGSGGSIGSCGRYNSTASFSSQFLLLQYQQLLQGVLTPRLHVAYLIRVGVPYAYRGAISQFESGYLQYDSHRVSAAPALAWPFSPASPPTSQPQSASRAADTAGQTSESQTQADSPAPLVGAEQLPFGVLLWRLFRVPVLRWQARQAQHSERRSDALAETETQRTYQHLLRSLAAYYVDPPACATERLEEQEPLLAGTPADPPPWAAWEQNMSCAWLRDYERGDGGEKLGLPFLEDTGEVSAPSTPQRRICFEVQGIQPSLATPGSFLEAHLSSSDRAIFVTVQVLPSPLTARGSS</sequence>
<reference evidence="3 4" key="1">
    <citation type="journal article" date="2015" name="PLoS Pathog.">
        <title>Leptomonas seymouri: Adaptations to the Dixenous Life Cycle Analyzed by Genome Sequencing, Transcriptome Profiling and Co-infection with Leishmania donovani.</title>
        <authorList>
            <person name="Kraeva N."/>
            <person name="Butenko A."/>
            <person name="Hlavacova J."/>
            <person name="Kostygov A."/>
            <person name="Myskova J."/>
            <person name="Grybchuk D."/>
            <person name="Lestinova T."/>
            <person name="Votypka J."/>
            <person name="Volf P."/>
            <person name="Opperdoes F."/>
            <person name="Flegontov P."/>
            <person name="Lukes J."/>
            <person name="Yurchenko V."/>
        </authorList>
    </citation>
    <scope>NUCLEOTIDE SEQUENCE [LARGE SCALE GENOMIC DNA]</scope>
    <source>
        <strain evidence="3 4">ATCC 30220</strain>
    </source>
</reference>
<proteinExistence type="predicted"/>
<dbReference type="PANTHER" id="PTHR13040">
    <property type="entry name" value="AUTOPHAGY PROTEIN 5"/>
    <property type="match status" value="1"/>
</dbReference>
<dbReference type="EMBL" id="LJSK01000006">
    <property type="protein sequence ID" value="KPI90426.1"/>
    <property type="molecule type" value="Genomic_DNA"/>
</dbReference>
<keyword evidence="4" id="KW-1185">Reference proteome</keyword>
<dbReference type="InterPro" id="IPR048939">
    <property type="entry name" value="ATG5_UblA"/>
</dbReference>
<feature type="domain" description="Autophagy protein ATG5 UblA" evidence="2">
    <location>
        <begin position="8"/>
        <end position="91"/>
    </location>
</feature>
<dbReference type="GO" id="GO:0044233">
    <property type="term" value="C:mitochondria-associated endoplasmic reticulum membrane contact site"/>
    <property type="evidence" value="ECO:0007669"/>
    <property type="project" value="TreeGrafter"/>
</dbReference>
<protein>
    <recommendedName>
        <fullName evidence="2">Autophagy protein ATG5 UblA domain-containing protein</fullName>
    </recommendedName>
</protein>
<evidence type="ECO:0000259" key="2">
    <source>
        <dbReference type="Pfam" id="PF20638"/>
    </source>
</evidence>
<dbReference type="GO" id="GO:0034727">
    <property type="term" value="P:piecemeal microautophagy of the nucleus"/>
    <property type="evidence" value="ECO:0007669"/>
    <property type="project" value="TreeGrafter"/>
</dbReference>
<dbReference type="Gene3D" id="3.10.20.620">
    <property type="match status" value="1"/>
</dbReference>
<dbReference type="GO" id="GO:0034274">
    <property type="term" value="C:Atg12-Atg5-Atg16 complex"/>
    <property type="evidence" value="ECO:0007669"/>
    <property type="project" value="TreeGrafter"/>
</dbReference>
<dbReference type="GO" id="GO:0000422">
    <property type="term" value="P:autophagy of mitochondrion"/>
    <property type="evidence" value="ECO:0007669"/>
    <property type="project" value="TreeGrafter"/>
</dbReference>
<evidence type="ECO:0000256" key="1">
    <source>
        <dbReference type="SAM" id="MobiDB-lite"/>
    </source>
</evidence>
<dbReference type="GO" id="GO:0034045">
    <property type="term" value="C:phagophore assembly site membrane"/>
    <property type="evidence" value="ECO:0007669"/>
    <property type="project" value="TreeGrafter"/>
</dbReference>
<dbReference type="VEuPathDB" id="TriTrypDB:Lsey_0006_0600"/>
<feature type="region of interest" description="Disordered" evidence="1">
    <location>
        <begin position="320"/>
        <end position="354"/>
    </location>
</feature>
<dbReference type="PANTHER" id="PTHR13040:SF2">
    <property type="entry name" value="AUTOPHAGY PROTEIN 5"/>
    <property type="match status" value="1"/>
</dbReference>
<dbReference type="GO" id="GO:0005776">
    <property type="term" value="C:autophagosome"/>
    <property type="evidence" value="ECO:0007669"/>
    <property type="project" value="TreeGrafter"/>
</dbReference>
<dbReference type="InterPro" id="IPR042527">
    <property type="entry name" value="Atg5_UblA_dom_sf"/>
</dbReference>
<dbReference type="GO" id="GO:0061908">
    <property type="term" value="C:phagophore"/>
    <property type="evidence" value="ECO:0007669"/>
    <property type="project" value="TreeGrafter"/>
</dbReference>
<feature type="compositionally biased region" description="Polar residues" evidence="1">
    <location>
        <begin position="339"/>
        <end position="350"/>
    </location>
</feature>
<name>A0A0N0P8W7_LEPSE</name>
<dbReference type="AlphaFoldDB" id="A0A0N0P8W7"/>
<dbReference type="GO" id="GO:0019776">
    <property type="term" value="F:Atg8-family ligase activity"/>
    <property type="evidence" value="ECO:0007669"/>
    <property type="project" value="TreeGrafter"/>
</dbReference>
<gene>
    <name evidence="3" type="ORF">ABL78_0502</name>
</gene>
<dbReference type="GO" id="GO:0006995">
    <property type="term" value="P:cellular response to nitrogen starvation"/>
    <property type="evidence" value="ECO:0007669"/>
    <property type="project" value="TreeGrafter"/>
</dbReference>
<dbReference type="Pfam" id="PF20638">
    <property type="entry name" value="ATG5_UblA"/>
    <property type="match status" value="1"/>
</dbReference>
<dbReference type="InterPro" id="IPR007239">
    <property type="entry name" value="Atg5"/>
</dbReference>
<accession>A0A0N0P8W7</accession>
<comment type="caution">
    <text evidence="3">The sequence shown here is derived from an EMBL/GenBank/DDBJ whole genome shotgun (WGS) entry which is preliminary data.</text>
</comment>
<organism evidence="3 4">
    <name type="scientific">Leptomonas seymouri</name>
    <dbReference type="NCBI Taxonomy" id="5684"/>
    <lineage>
        <taxon>Eukaryota</taxon>
        <taxon>Discoba</taxon>
        <taxon>Euglenozoa</taxon>
        <taxon>Kinetoplastea</taxon>
        <taxon>Metakinetoplastina</taxon>
        <taxon>Trypanosomatida</taxon>
        <taxon>Trypanosomatidae</taxon>
        <taxon>Leishmaniinae</taxon>
        <taxon>Leptomonas</taxon>
    </lineage>
</organism>
<dbReference type="OrthoDB" id="272162at2759"/>
<dbReference type="OMA" id="PACATER"/>